<organism evidence="1 2">
    <name type="scientific">Corynebacterium durum F0235</name>
    <dbReference type="NCBI Taxonomy" id="1035195"/>
    <lineage>
        <taxon>Bacteria</taxon>
        <taxon>Bacillati</taxon>
        <taxon>Actinomycetota</taxon>
        <taxon>Actinomycetes</taxon>
        <taxon>Mycobacteriales</taxon>
        <taxon>Corynebacteriaceae</taxon>
        <taxon>Corynebacterium</taxon>
    </lineage>
</organism>
<evidence type="ECO:0000313" key="1">
    <source>
        <dbReference type="EMBL" id="EKX91237.1"/>
    </source>
</evidence>
<keyword evidence="2" id="KW-1185">Reference proteome</keyword>
<proteinExistence type="predicted"/>
<dbReference type="EMBL" id="AMEM01000013">
    <property type="protein sequence ID" value="EKX91237.1"/>
    <property type="molecule type" value="Genomic_DNA"/>
</dbReference>
<comment type="caution">
    <text evidence="1">The sequence shown here is derived from an EMBL/GenBank/DDBJ whole genome shotgun (WGS) entry which is preliminary data.</text>
</comment>
<name>L1MJ19_9CORY</name>
<dbReference type="PATRIC" id="fig|1035195.3.peg.752"/>
<protein>
    <submittedName>
        <fullName evidence="1">Uncharacterized protein</fullName>
    </submittedName>
</protein>
<accession>L1MJ19</accession>
<gene>
    <name evidence="1" type="ORF">HMPREF9997_00840</name>
</gene>
<dbReference type="STRING" id="1035195.HMPREF9997_00840"/>
<dbReference type="HOGENOM" id="CLU_2141680_0_0_11"/>
<sequence>MSATSPCTIIEKYFSNIPQRAVIGLLINGVWYGRPWDEYWVFQSCHCEQASSMLTLHFDYDHHITGTYNTIHIDDDGFLTITFTCGTVKNCSHSLPLRDSSLRFVYQRHNIQ</sequence>
<dbReference type="RefSeq" id="WP_006063083.1">
    <property type="nucleotide sequence ID" value="NZ_KB290828.1"/>
</dbReference>
<dbReference type="AlphaFoldDB" id="L1MJ19"/>
<reference evidence="1 2" key="1">
    <citation type="submission" date="2012-05" db="EMBL/GenBank/DDBJ databases">
        <authorList>
            <person name="Weinstock G."/>
            <person name="Sodergren E."/>
            <person name="Lobos E.A."/>
            <person name="Fulton L."/>
            <person name="Fulton R."/>
            <person name="Courtney L."/>
            <person name="Fronick C."/>
            <person name="O'Laughlin M."/>
            <person name="Godfrey J."/>
            <person name="Wilson R.M."/>
            <person name="Miner T."/>
            <person name="Farmer C."/>
            <person name="Delehaunty K."/>
            <person name="Cordes M."/>
            <person name="Minx P."/>
            <person name="Tomlinson C."/>
            <person name="Chen J."/>
            <person name="Wollam A."/>
            <person name="Pepin K.H."/>
            <person name="Bhonagiri V."/>
            <person name="Zhang X."/>
            <person name="Suruliraj S."/>
            <person name="Warren W."/>
            <person name="Mitreva M."/>
            <person name="Mardis E.R."/>
            <person name="Wilson R.K."/>
        </authorList>
    </citation>
    <scope>NUCLEOTIDE SEQUENCE [LARGE SCALE GENOMIC DNA]</scope>
    <source>
        <strain evidence="1 2">F0235</strain>
    </source>
</reference>
<dbReference type="Proteomes" id="UP000010445">
    <property type="component" value="Unassembled WGS sequence"/>
</dbReference>
<evidence type="ECO:0000313" key="2">
    <source>
        <dbReference type="Proteomes" id="UP000010445"/>
    </source>
</evidence>